<accession>A0A645GCR2</accession>
<keyword evidence="1" id="KW-0804">Transcription</keyword>
<dbReference type="InterPro" id="IPR006645">
    <property type="entry name" value="NGN-like_dom"/>
</dbReference>
<feature type="domain" description="NusG-like N-terminal" evidence="2">
    <location>
        <begin position="13"/>
        <end position="62"/>
    </location>
</feature>
<name>A0A645GCR2_9ZZZZ</name>
<dbReference type="SUPFAM" id="SSF82679">
    <property type="entry name" value="N-utilization substance G protein NusG, N-terminal domain"/>
    <property type="match status" value="1"/>
</dbReference>
<proteinExistence type="predicted"/>
<reference evidence="3" key="1">
    <citation type="submission" date="2019-08" db="EMBL/GenBank/DDBJ databases">
        <authorList>
            <person name="Kucharzyk K."/>
            <person name="Murdoch R.W."/>
            <person name="Higgins S."/>
            <person name="Loffler F."/>
        </authorList>
    </citation>
    <scope>NUCLEOTIDE SEQUENCE</scope>
</reference>
<evidence type="ECO:0000259" key="2">
    <source>
        <dbReference type="Pfam" id="PF02357"/>
    </source>
</evidence>
<dbReference type="InterPro" id="IPR036735">
    <property type="entry name" value="NGN_dom_sf"/>
</dbReference>
<evidence type="ECO:0000313" key="3">
    <source>
        <dbReference type="EMBL" id="MPN23569.1"/>
    </source>
</evidence>
<organism evidence="3">
    <name type="scientific">bioreactor metagenome</name>
    <dbReference type="NCBI Taxonomy" id="1076179"/>
    <lineage>
        <taxon>unclassified sequences</taxon>
        <taxon>metagenomes</taxon>
        <taxon>ecological metagenomes</taxon>
    </lineage>
</organism>
<dbReference type="EMBL" id="VSSQ01072127">
    <property type="protein sequence ID" value="MPN23569.1"/>
    <property type="molecule type" value="Genomic_DNA"/>
</dbReference>
<protein>
    <recommendedName>
        <fullName evidence="2">NusG-like N-terminal domain-containing protein</fullName>
    </recommendedName>
</protein>
<comment type="caution">
    <text evidence="3">The sequence shown here is derived from an EMBL/GenBank/DDBJ whole genome shotgun (WGS) entry which is preliminary data.</text>
</comment>
<dbReference type="Gene3D" id="3.30.70.940">
    <property type="entry name" value="NusG, N-terminal domain"/>
    <property type="match status" value="1"/>
</dbReference>
<dbReference type="Pfam" id="PF02357">
    <property type="entry name" value="NusG"/>
    <property type="match status" value="1"/>
</dbReference>
<dbReference type="GO" id="GO:0006354">
    <property type="term" value="P:DNA-templated transcription elongation"/>
    <property type="evidence" value="ECO:0007669"/>
    <property type="project" value="InterPro"/>
</dbReference>
<gene>
    <name evidence="3" type="ORF">SDC9_170961</name>
</gene>
<sequence length="144" mass="16010">MAFAPRIVRWKPAANGIRKVTCQLLPGYVFFDADTTPDWTSIRASESVLRILQYGDGEKALHGSDNQFAAWLIRHGGILEISHAIQVGAKLEFMDGPLKDITGKVVKVNKNRKQVQIALGDETSILPTIWCSMEFIEINTNGIE</sequence>
<evidence type="ECO:0000256" key="1">
    <source>
        <dbReference type="ARBA" id="ARBA00023163"/>
    </source>
</evidence>
<dbReference type="AlphaFoldDB" id="A0A645GCR2"/>